<dbReference type="AlphaFoldDB" id="A0A382SEY6"/>
<evidence type="ECO:0000313" key="2">
    <source>
        <dbReference type="EMBL" id="SVD08142.1"/>
    </source>
</evidence>
<organism evidence="2">
    <name type="scientific">marine metagenome</name>
    <dbReference type="NCBI Taxonomy" id="408172"/>
    <lineage>
        <taxon>unclassified sequences</taxon>
        <taxon>metagenomes</taxon>
        <taxon>ecological metagenomes</taxon>
    </lineage>
</organism>
<name>A0A382SEY6_9ZZZZ</name>
<accession>A0A382SEY6</accession>
<gene>
    <name evidence="2" type="ORF">METZ01_LOCUS360996</name>
</gene>
<protein>
    <recommendedName>
        <fullName evidence="1">Glycoside hydrolase 123 N-terminal domain-containing protein</fullName>
    </recommendedName>
</protein>
<sequence length="164" mass="17982">MHLLPVFVPFIMTSRVTNPDLQLGVAPLTCKVLRYSKIKPLLPDAGLELWAAGNERVSHQLVITAGEEVLEDVSVRLTGDLQGSKGKTLDSGNVALLQVSYIPDPEGLGIADKTLQRRFPELTDPSIRAWPDPLPPLQESFTVPARFNQPVWIKVSIPEHCPSG</sequence>
<feature type="non-terminal residue" evidence="2">
    <location>
        <position position="164"/>
    </location>
</feature>
<evidence type="ECO:0000259" key="1">
    <source>
        <dbReference type="Pfam" id="PF22680"/>
    </source>
</evidence>
<feature type="domain" description="Glycoside hydrolase 123 N-terminal" evidence="1">
    <location>
        <begin position="49"/>
        <end position="164"/>
    </location>
</feature>
<proteinExistence type="predicted"/>
<dbReference type="EMBL" id="UINC01128409">
    <property type="protein sequence ID" value="SVD08142.1"/>
    <property type="molecule type" value="Genomic_DNA"/>
</dbReference>
<dbReference type="Pfam" id="PF22680">
    <property type="entry name" value="Glyco_hydro_123_N_2"/>
    <property type="match status" value="1"/>
</dbReference>
<dbReference type="InterPro" id="IPR053850">
    <property type="entry name" value="Glyco_hydro_123_N_2"/>
</dbReference>
<reference evidence="2" key="1">
    <citation type="submission" date="2018-05" db="EMBL/GenBank/DDBJ databases">
        <authorList>
            <person name="Lanie J.A."/>
            <person name="Ng W.-L."/>
            <person name="Kazmierczak K.M."/>
            <person name="Andrzejewski T.M."/>
            <person name="Davidsen T.M."/>
            <person name="Wayne K.J."/>
            <person name="Tettelin H."/>
            <person name="Glass J.I."/>
            <person name="Rusch D."/>
            <person name="Podicherti R."/>
            <person name="Tsui H.-C.T."/>
            <person name="Winkler M.E."/>
        </authorList>
    </citation>
    <scope>NUCLEOTIDE SEQUENCE</scope>
</reference>